<organism evidence="4 5">
    <name type="scientific">Anditalea andensis</name>
    <dbReference type="NCBI Taxonomy" id="1048983"/>
    <lineage>
        <taxon>Bacteria</taxon>
        <taxon>Pseudomonadati</taxon>
        <taxon>Bacteroidota</taxon>
        <taxon>Cytophagia</taxon>
        <taxon>Cytophagales</taxon>
        <taxon>Cytophagaceae</taxon>
        <taxon>Anditalea</taxon>
    </lineage>
</organism>
<keyword evidence="1" id="KW-0998">Cell outer membrane</keyword>
<dbReference type="PROSITE" id="PS52016">
    <property type="entry name" value="TONB_DEPENDENT_REC_3"/>
    <property type="match status" value="1"/>
</dbReference>
<dbReference type="AlphaFoldDB" id="A0A074LKB6"/>
<dbReference type="Pfam" id="PF07715">
    <property type="entry name" value="Plug"/>
    <property type="match status" value="1"/>
</dbReference>
<dbReference type="OrthoDB" id="9768177at2"/>
<dbReference type="EMBL" id="JMIH01000016">
    <property type="protein sequence ID" value="KEO74262.1"/>
    <property type="molecule type" value="Genomic_DNA"/>
</dbReference>
<keyword evidence="1 2" id="KW-0812">Transmembrane</keyword>
<dbReference type="Gene3D" id="2.60.40.1120">
    <property type="entry name" value="Carboxypeptidase-like, regulatory domain"/>
    <property type="match status" value="1"/>
</dbReference>
<dbReference type="Gene3D" id="2.170.130.10">
    <property type="entry name" value="TonB-dependent receptor, plug domain"/>
    <property type="match status" value="1"/>
</dbReference>
<reference evidence="4 5" key="1">
    <citation type="submission" date="2014-04" db="EMBL/GenBank/DDBJ databases">
        <title>Characterization and application of a salt tolerant electro-active bacterium.</title>
        <authorList>
            <person name="Yang L."/>
            <person name="Wei S."/>
            <person name="Tay Q.X.M."/>
        </authorList>
    </citation>
    <scope>NUCLEOTIDE SEQUENCE [LARGE SCALE GENOMIC DNA]</scope>
    <source>
        <strain evidence="4 5">LY1</strain>
    </source>
</reference>
<dbReference type="STRING" id="1048983.EL17_09010"/>
<dbReference type="Pfam" id="PF13715">
    <property type="entry name" value="CarbopepD_reg_2"/>
    <property type="match status" value="1"/>
</dbReference>
<keyword evidence="1" id="KW-0813">Transport</keyword>
<dbReference type="GO" id="GO:0015344">
    <property type="term" value="F:siderophore uptake transmembrane transporter activity"/>
    <property type="evidence" value="ECO:0007669"/>
    <property type="project" value="TreeGrafter"/>
</dbReference>
<proteinExistence type="inferred from homology"/>
<evidence type="ECO:0000313" key="4">
    <source>
        <dbReference type="EMBL" id="KEO74262.1"/>
    </source>
</evidence>
<feature type="domain" description="TonB-dependent receptor plug" evidence="3">
    <location>
        <begin position="224"/>
        <end position="328"/>
    </location>
</feature>
<dbReference type="Proteomes" id="UP000027821">
    <property type="component" value="Unassembled WGS sequence"/>
</dbReference>
<name>A0A074LKB6_9BACT</name>
<comment type="subcellular location">
    <subcellularLocation>
        <location evidence="1">Cell outer membrane</location>
        <topology evidence="1">Multi-pass membrane protein</topology>
    </subcellularLocation>
</comment>
<evidence type="ECO:0000256" key="1">
    <source>
        <dbReference type="PROSITE-ProRule" id="PRU01360"/>
    </source>
</evidence>
<evidence type="ECO:0000259" key="3">
    <source>
        <dbReference type="Pfam" id="PF07715"/>
    </source>
</evidence>
<keyword evidence="2" id="KW-1133">Transmembrane helix</keyword>
<feature type="transmembrane region" description="Helical" evidence="2">
    <location>
        <begin position="12"/>
        <end position="30"/>
    </location>
</feature>
<keyword evidence="1 2" id="KW-0472">Membrane</keyword>
<sequence length="1143" mass="126976">MEIKFYHYYKIWKVFFLGMFIIIGTIQILHAEMLHNQASKDLKKVFVSFYFEGATLPEVFDAIKAKTDFSFVYDKNQITDLHPVSFKAENQSLESVLLLLSSSHKLSFQQVNERISVKRMTNPNQKAIQARVTLTGVVYDDEGEPLPGATVRIEGTSIGVATNALGEFTIEANDDAVLLITFIGFVTERIVVGNQTTFSVTLTLDDASLDEVIVVGYGEQKRANLLGAVESITTEKLVDIPAANMSTLLQGRMAGVNVGGPTGRPGTTSAINIRGTGTWNQEPPLFVIDGFIRDQAAFDVLDPTEVESVSVLKDAAAAVYGARGSGGVVLVQTRRGKEGKARISYSGSVGLSDATSFPEMLSAYDQGVFRNNQRRIYSPDDFAQGIGVYAPDELEAFRNYDYNWMDYAWQSSMVTRHTLNVSGGSNRVRYFGGGSYYNEDANLPGTDLNKYSLRMGIDADITDNLTASLTLSGDTRKDTRPFNREDGNPNTLNGAFESLIRTPRWIPPYVNGLPVRYGGAIASHPIEINKRDSRIQNTGSNLVLNAALEYRVPIIQGLKLRIAYNQAEGHAYVNQLRKNYDLYDFMMVGSNGNLISNVPIGSTRINNQERLQEDYNYIKNYQLNGSASYARSFGLHDVNALVVYEVAESESNGFRAMRENQLIPGFDLQPGFAEAQDATNGWAENNARLSYVGRVNYSYAGKYLMESSFRYEGSVRFAPENRWGFFPSLSLGWRISDERFFKDNINFIQDMKFRVSGGLLGNDAISARQWEYSYGQQGGAYLGGSGVTNGLNPRNNGLILSGQTWEKTRFFNAGIDMLLANNLKVGLDGFYRYTFDILGTRASSLPANVGVNNMPAENYGRMEGMGFDASVTYADNIGRDFGYSIGLVGGWNRNNVLEIFQNEAVIGTWRDEMGRMRGGEDGLTAIGIIRTQEQLDLILEQTPGLTIFGRAPELGMMMYQDVGGPDYSDEPDGVIDVNDLRMIAPAVPSIGFSLNLGANYKGIRVDTQLGVSGIGTKVFYDQQSYRPPAANSMLNMPAFWADHWSPENPNAAFPRPALYGGEDRRSTFWMRDGTTMNLNIVNVSYSLPSHLAERLNVPQLRVYFTGRNLWRIINPFDYKDPTLSRFDTYPTLRTLNFGLNITI</sequence>
<dbReference type="SUPFAM" id="SSF49464">
    <property type="entry name" value="Carboxypeptidase regulatory domain-like"/>
    <property type="match status" value="1"/>
</dbReference>
<dbReference type="PANTHER" id="PTHR30069">
    <property type="entry name" value="TONB-DEPENDENT OUTER MEMBRANE RECEPTOR"/>
    <property type="match status" value="1"/>
</dbReference>
<dbReference type="NCBIfam" id="TIGR04056">
    <property type="entry name" value="OMP_RagA_SusC"/>
    <property type="match status" value="1"/>
</dbReference>
<dbReference type="Gene3D" id="3.55.50.30">
    <property type="match status" value="1"/>
</dbReference>
<keyword evidence="1" id="KW-1134">Transmembrane beta strand</keyword>
<evidence type="ECO:0000256" key="2">
    <source>
        <dbReference type="SAM" id="Phobius"/>
    </source>
</evidence>
<dbReference type="GO" id="GO:0009279">
    <property type="term" value="C:cell outer membrane"/>
    <property type="evidence" value="ECO:0007669"/>
    <property type="project" value="UniProtKB-SubCell"/>
</dbReference>
<dbReference type="InterPro" id="IPR039426">
    <property type="entry name" value="TonB-dep_rcpt-like"/>
</dbReference>
<dbReference type="eggNOG" id="COG1629">
    <property type="taxonomic scope" value="Bacteria"/>
</dbReference>
<dbReference type="InterPro" id="IPR023996">
    <property type="entry name" value="TonB-dep_OMP_SusC/RagA"/>
</dbReference>
<comment type="caution">
    <text evidence="4">The sequence shown here is derived from an EMBL/GenBank/DDBJ whole genome shotgun (WGS) entry which is preliminary data.</text>
</comment>
<accession>A0A074LKB6</accession>
<dbReference type="GO" id="GO:0044718">
    <property type="term" value="P:siderophore transmembrane transport"/>
    <property type="evidence" value="ECO:0007669"/>
    <property type="project" value="TreeGrafter"/>
</dbReference>
<dbReference type="InterPro" id="IPR008969">
    <property type="entry name" value="CarboxyPept-like_regulatory"/>
</dbReference>
<protein>
    <recommendedName>
        <fullName evidence="3">TonB-dependent receptor plug domain-containing protein</fullName>
    </recommendedName>
</protein>
<gene>
    <name evidence="4" type="ORF">EL17_09010</name>
</gene>
<dbReference type="PANTHER" id="PTHR30069:SF50">
    <property type="entry name" value="TONB-DEPENDENT RECEPTOR HI_1217-RELATED"/>
    <property type="match status" value="1"/>
</dbReference>
<dbReference type="SUPFAM" id="SSF56935">
    <property type="entry name" value="Porins"/>
    <property type="match status" value="1"/>
</dbReference>
<evidence type="ECO:0000313" key="5">
    <source>
        <dbReference type="Proteomes" id="UP000027821"/>
    </source>
</evidence>
<dbReference type="InterPro" id="IPR012910">
    <property type="entry name" value="Plug_dom"/>
</dbReference>
<comment type="similarity">
    <text evidence="1">Belongs to the TonB-dependent receptor family.</text>
</comment>
<keyword evidence="5" id="KW-1185">Reference proteome</keyword>
<dbReference type="InterPro" id="IPR037066">
    <property type="entry name" value="Plug_dom_sf"/>
</dbReference>